<name>A0A6J0NGU8_RAPSA</name>
<evidence type="ECO:0000256" key="3">
    <source>
        <dbReference type="PROSITE-ProRule" id="PRU01191"/>
    </source>
</evidence>
<proteinExistence type="inferred from homology"/>
<evidence type="ECO:0000256" key="1">
    <source>
        <dbReference type="ARBA" id="ARBA00023015"/>
    </source>
</evidence>
<comment type="similarity">
    <text evidence="3">Belongs to the GRAS family.</text>
</comment>
<feature type="region of interest" description="Leucine repeat II (LRII)" evidence="3">
    <location>
        <begin position="234"/>
        <end position="266"/>
    </location>
</feature>
<protein>
    <submittedName>
        <fullName evidence="5">Scarecrow-like protein 18</fullName>
    </submittedName>
</protein>
<keyword evidence="2" id="KW-0804">Transcription</keyword>
<evidence type="ECO:0000256" key="2">
    <source>
        <dbReference type="ARBA" id="ARBA00023163"/>
    </source>
</evidence>
<sequence>MNQKSIFLSYQMLASFKSSSSSSEDATTENNPPPLWLASSSAATSAAHHLRRLLFTAADFISQSNVSAAQNLLSILSTNSSPYGDSTERLVHLFTKALSVRIGLTEYTATWTTNEMTSSTVFTSSVCKEQFLFRTKNNNNNSDLESCYYLWLNQLTPFIRFSHLTANQAILDATETNNGNGALHILDLDISQGLQWPPLMQALAERSSSNPSSSTPAPSLRITGCGRDVTVLNRTGDRLTRFANSLGLQFQFHTLVTVEEDFTGLLLQIRLLALSAVQGETIAVNCVHFLHRFLNEDHGDMFGHFLSAIKSLNPRIVTMAEREANHGDPSFLTRFSEAVDHYMAIFDSLEATLPPNSRERLTLEQRWFGKEILDVVAAEAAERKQRHRRFEVWEEMMKRHGFVNVPIGSFALSQAKLLLRLHYPSEGYNLQFLNDSLFLGWKNRLLFSVSSWK</sequence>
<reference evidence="5" key="2">
    <citation type="submission" date="2025-08" db="UniProtKB">
        <authorList>
            <consortium name="RefSeq"/>
        </authorList>
    </citation>
    <scope>IDENTIFICATION</scope>
    <source>
        <tissue evidence="5">Leaf</tissue>
    </source>
</reference>
<feature type="short sequence motif" description="VHIID" evidence="3">
    <location>
        <begin position="183"/>
        <end position="187"/>
    </location>
</feature>
<feature type="region of interest" description="SAW" evidence="3">
    <location>
        <begin position="377"/>
        <end position="453"/>
    </location>
</feature>
<gene>
    <name evidence="5" type="primary">LOC108854307</name>
</gene>
<dbReference type="Proteomes" id="UP000504610">
    <property type="component" value="Chromosome 1"/>
</dbReference>
<keyword evidence="1" id="KW-0805">Transcription regulation</keyword>
<reference evidence="4" key="1">
    <citation type="journal article" date="2019" name="Database">
        <title>The radish genome database (RadishGD): an integrated information resource for radish genomics.</title>
        <authorList>
            <person name="Yu H.J."/>
            <person name="Baek S."/>
            <person name="Lee Y.J."/>
            <person name="Cho A."/>
            <person name="Mun J.H."/>
        </authorList>
    </citation>
    <scope>NUCLEOTIDE SEQUENCE [LARGE SCALE GENOMIC DNA]</scope>
    <source>
        <strain evidence="4">cv. WK10039</strain>
    </source>
</reference>
<dbReference type="KEGG" id="rsz:108854307"/>
<organism evidence="4 5">
    <name type="scientific">Raphanus sativus</name>
    <name type="common">Radish</name>
    <name type="synonym">Raphanus raphanistrum var. sativus</name>
    <dbReference type="NCBI Taxonomy" id="3726"/>
    <lineage>
        <taxon>Eukaryota</taxon>
        <taxon>Viridiplantae</taxon>
        <taxon>Streptophyta</taxon>
        <taxon>Embryophyta</taxon>
        <taxon>Tracheophyta</taxon>
        <taxon>Spermatophyta</taxon>
        <taxon>Magnoliopsida</taxon>
        <taxon>eudicotyledons</taxon>
        <taxon>Gunneridae</taxon>
        <taxon>Pentapetalae</taxon>
        <taxon>rosids</taxon>
        <taxon>malvids</taxon>
        <taxon>Brassicales</taxon>
        <taxon>Brassicaceae</taxon>
        <taxon>Brassiceae</taxon>
        <taxon>Raphanus</taxon>
    </lineage>
</organism>
<dbReference type="RefSeq" id="XP_018483336.1">
    <property type="nucleotide sequence ID" value="XM_018627834.2"/>
</dbReference>
<dbReference type="PROSITE" id="PS50985">
    <property type="entry name" value="GRAS"/>
    <property type="match status" value="1"/>
</dbReference>
<comment type="caution">
    <text evidence="3">Lacks conserved residue(s) required for the propagation of feature annotation.</text>
</comment>
<dbReference type="Pfam" id="PF03514">
    <property type="entry name" value="GRAS"/>
    <property type="match status" value="1"/>
</dbReference>
<evidence type="ECO:0000313" key="5">
    <source>
        <dbReference type="RefSeq" id="XP_018483336.1"/>
    </source>
</evidence>
<dbReference type="GeneID" id="108854307"/>
<dbReference type="InterPro" id="IPR005202">
    <property type="entry name" value="TF_GRAS"/>
</dbReference>
<dbReference type="OrthoDB" id="1882904at2759"/>
<evidence type="ECO:0000313" key="4">
    <source>
        <dbReference type="Proteomes" id="UP000504610"/>
    </source>
</evidence>
<accession>A0A6J0NGU8</accession>
<keyword evidence="4" id="KW-1185">Reference proteome</keyword>
<dbReference type="AlphaFoldDB" id="A0A6J0NGU8"/>
<dbReference type="PANTHER" id="PTHR31636">
    <property type="entry name" value="OSJNBA0084A10.13 PROTEIN-RELATED"/>
    <property type="match status" value="1"/>
</dbReference>